<dbReference type="OrthoDB" id="330671at2759"/>
<dbReference type="InterPro" id="IPR032867">
    <property type="entry name" value="DYW_dom"/>
</dbReference>
<dbReference type="PROSITE" id="PS51375">
    <property type="entry name" value="PPR"/>
    <property type="match status" value="3"/>
</dbReference>
<feature type="repeat" description="PPR" evidence="2">
    <location>
        <begin position="217"/>
        <end position="251"/>
    </location>
</feature>
<dbReference type="FunFam" id="1.25.40.10:FF:000184">
    <property type="entry name" value="Pentatricopeptide repeat-containing protein, chloroplastic"/>
    <property type="match status" value="1"/>
</dbReference>
<dbReference type="InterPro" id="IPR046848">
    <property type="entry name" value="E_motif"/>
</dbReference>
<dbReference type="InterPro" id="IPR002885">
    <property type="entry name" value="PPR_rpt"/>
</dbReference>
<dbReference type="GO" id="GO:0009451">
    <property type="term" value="P:RNA modification"/>
    <property type="evidence" value="ECO:0007669"/>
    <property type="project" value="InterPro"/>
</dbReference>
<accession>A0A835QH81</accession>
<evidence type="ECO:0000313" key="4">
    <source>
        <dbReference type="EMBL" id="KAG0471418.1"/>
    </source>
</evidence>
<evidence type="ECO:0000313" key="5">
    <source>
        <dbReference type="Proteomes" id="UP000639772"/>
    </source>
</evidence>
<dbReference type="GO" id="GO:0008270">
    <property type="term" value="F:zinc ion binding"/>
    <property type="evidence" value="ECO:0007669"/>
    <property type="project" value="InterPro"/>
</dbReference>
<dbReference type="Pfam" id="PF01535">
    <property type="entry name" value="PPR"/>
    <property type="match status" value="2"/>
</dbReference>
<dbReference type="InterPro" id="IPR011990">
    <property type="entry name" value="TPR-like_helical_dom_sf"/>
</dbReference>
<dbReference type="AlphaFoldDB" id="A0A835QH81"/>
<dbReference type="InterPro" id="IPR046849">
    <property type="entry name" value="E2_motif"/>
</dbReference>
<evidence type="ECO:0000256" key="1">
    <source>
        <dbReference type="ARBA" id="ARBA00022737"/>
    </source>
</evidence>
<reference evidence="4 5" key="1">
    <citation type="journal article" date="2020" name="Nat. Food">
        <title>A phased Vanilla planifolia genome enables genetic improvement of flavour and production.</title>
        <authorList>
            <person name="Hasing T."/>
            <person name="Tang H."/>
            <person name="Brym M."/>
            <person name="Khazi F."/>
            <person name="Huang T."/>
            <person name="Chambers A.H."/>
        </authorList>
    </citation>
    <scope>NUCLEOTIDE SEQUENCE [LARGE SCALE GENOMIC DNA]</scope>
    <source>
        <tissue evidence="4">Leaf</tissue>
    </source>
</reference>
<comment type="caution">
    <text evidence="4">The sequence shown here is derived from an EMBL/GenBank/DDBJ whole genome shotgun (WGS) entry which is preliminary data.</text>
</comment>
<organism evidence="4 5">
    <name type="scientific">Vanilla planifolia</name>
    <name type="common">Vanilla</name>
    <dbReference type="NCBI Taxonomy" id="51239"/>
    <lineage>
        <taxon>Eukaryota</taxon>
        <taxon>Viridiplantae</taxon>
        <taxon>Streptophyta</taxon>
        <taxon>Embryophyta</taxon>
        <taxon>Tracheophyta</taxon>
        <taxon>Spermatophyta</taxon>
        <taxon>Magnoliopsida</taxon>
        <taxon>Liliopsida</taxon>
        <taxon>Asparagales</taxon>
        <taxon>Orchidaceae</taxon>
        <taxon>Vanilloideae</taxon>
        <taxon>Vanilleae</taxon>
        <taxon>Vanilla</taxon>
    </lineage>
</organism>
<dbReference type="NCBIfam" id="TIGR00756">
    <property type="entry name" value="PPR"/>
    <property type="match status" value="3"/>
</dbReference>
<dbReference type="GO" id="GO:0003723">
    <property type="term" value="F:RNA binding"/>
    <property type="evidence" value="ECO:0007669"/>
    <property type="project" value="InterPro"/>
</dbReference>
<dbReference type="Gene3D" id="1.25.40.10">
    <property type="entry name" value="Tetratricopeptide repeat domain"/>
    <property type="match status" value="3"/>
</dbReference>
<dbReference type="Pfam" id="PF20431">
    <property type="entry name" value="E_motif"/>
    <property type="match status" value="1"/>
</dbReference>
<dbReference type="FunFam" id="1.25.40.10:FF:000348">
    <property type="entry name" value="Pentatricopeptide repeat-containing protein chloroplastic"/>
    <property type="match status" value="1"/>
</dbReference>
<dbReference type="Pfam" id="PF14432">
    <property type="entry name" value="DYW_deaminase"/>
    <property type="match status" value="1"/>
</dbReference>
<dbReference type="PANTHER" id="PTHR47926">
    <property type="entry name" value="PENTATRICOPEPTIDE REPEAT-CONTAINING PROTEIN"/>
    <property type="match status" value="1"/>
</dbReference>
<sequence>MPAAVKAHLQLFPFISRQHPILSLLGDSCNSLSKIKQGHALVITSGLAIHPFPPSKLLQLLLSLPDSSSLLTYADLLFHHSPSPPLFSYNCLIKAHSSQASLLLFRSLLQAQSAPLPNQYTLTFVLAACRPDNGLELNDAEQIRCHVIHRGFDSNLFVSNALVQMYGAWGAVHNARKVFDECLQRDCFSWNLMVGVYVGSGDVDLARRLFDQMPERDVVSWSTLIAGYVQTGRFLEAMQLFHMMQIADAEPNEFTLTIVLTACANLVALDQGKWIHSYIKKAKIKMNDRLLASLIDMYAKCGEIDFASKIFNEFVSSNQSVHPWNSMLTGFAIHGCSTKAIELFQRMIDKNVVPNKVTFVSLLNACSHGRFLEKGRLYFNMMKSTYCIEREVEHYGCIVDLLGRAGFLQEAEEIISNMPMLPDARTWGALLNACRIHKDMKRGERIGKLIKELEPSNVGCRVLLANIYSGYGRWNDAKDVRKSIDADGRKIPGCSSIEVNGVFHQFLVGDRSHPHTKFIYSFLDDMTTKLKVAGYVPEVGEVLLDVDDEDKETALSRHSEKLAIAFGILNTRPGAPIRIMKNLRICLDCHLATKFISIVYEREIIVRDRIRFHHFKNGFCSCGDYW</sequence>
<gene>
    <name evidence="4" type="ORF">HPP92_015964</name>
</gene>
<dbReference type="Pfam" id="PF20430">
    <property type="entry name" value="Eplus_motif"/>
    <property type="match status" value="1"/>
</dbReference>
<dbReference type="PANTHER" id="PTHR47926:SF463">
    <property type="entry name" value="PENTATRICOPEPTIDE REPEAT-CONTAINING PROTEIN"/>
    <property type="match status" value="1"/>
</dbReference>
<evidence type="ECO:0000256" key="2">
    <source>
        <dbReference type="PROSITE-ProRule" id="PRU00708"/>
    </source>
</evidence>
<dbReference type="InterPro" id="IPR046960">
    <property type="entry name" value="PPR_At4g14850-like_plant"/>
</dbReference>
<proteinExistence type="predicted"/>
<protein>
    <recommendedName>
        <fullName evidence="3">DYW domain-containing protein</fullName>
    </recommendedName>
</protein>
<keyword evidence="1" id="KW-0677">Repeat</keyword>
<dbReference type="EMBL" id="JADCNM010000008">
    <property type="protein sequence ID" value="KAG0471418.1"/>
    <property type="molecule type" value="Genomic_DNA"/>
</dbReference>
<feature type="repeat" description="PPR" evidence="2">
    <location>
        <begin position="320"/>
        <end position="354"/>
    </location>
</feature>
<feature type="repeat" description="PPR" evidence="2">
    <location>
        <begin position="186"/>
        <end position="216"/>
    </location>
</feature>
<dbReference type="Pfam" id="PF13041">
    <property type="entry name" value="PPR_2"/>
    <property type="match status" value="2"/>
</dbReference>
<evidence type="ECO:0000259" key="3">
    <source>
        <dbReference type="Pfam" id="PF14432"/>
    </source>
</evidence>
<dbReference type="Proteomes" id="UP000639772">
    <property type="component" value="Unassembled WGS sequence"/>
</dbReference>
<name>A0A835QH81_VANPL</name>
<feature type="domain" description="DYW" evidence="3">
    <location>
        <begin position="534"/>
        <end position="626"/>
    </location>
</feature>